<evidence type="ECO:0000313" key="2">
    <source>
        <dbReference type="EMBL" id="KKS38426.1"/>
    </source>
</evidence>
<reference evidence="2 3" key="1">
    <citation type="journal article" date="2015" name="Nature">
        <title>rRNA introns, odd ribosomes, and small enigmatic genomes across a large radiation of phyla.</title>
        <authorList>
            <person name="Brown C.T."/>
            <person name="Hug L.A."/>
            <person name="Thomas B.C."/>
            <person name="Sharon I."/>
            <person name="Castelle C.J."/>
            <person name="Singh A."/>
            <person name="Wilkins M.J."/>
            <person name="Williams K.H."/>
            <person name="Banfield J.F."/>
        </authorList>
    </citation>
    <scope>NUCLEOTIDE SEQUENCE [LARGE SCALE GENOMIC DNA]</scope>
</reference>
<organism evidence="2 3">
    <name type="scientific">candidate division WWE3 bacterium GW2011_GWF1_42_14</name>
    <dbReference type="NCBI Taxonomy" id="1619138"/>
    <lineage>
        <taxon>Bacteria</taxon>
        <taxon>Katanobacteria</taxon>
    </lineage>
</organism>
<comment type="caution">
    <text evidence="2">The sequence shown here is derived from an EMBL/GenBank/DDBJ whole genome shotgun (WGS) entry which is preliminary data.</text>
</comment>
<accession>A0A0G1AWE8</accession>
<feature type="region of interest" description="Disordered" evidence="1">
    <location>
        <begin position="91"/>
        <end position="127"/>
    </location>
</feature>
<dbReference type="Proteomes" id="UP000033847">
    <property type="component" value="Unassembled WGS sequence"/>
</dbReference>
<evidence type="ECO:0000256" key="1">
    <source>
        <dbReference type="SAM" id="MobiDB-lite"/>
    </source>
</evidence>
<proteinExistence type="predicted"/>
<protein>
    <submittedName>
        <fullName evidence="2">Uncharacterized protein</fullName>
    </submittedName>
</protein>
<name>A0A0G1AWE8_UNCKA</name>
<dbReference type="EMBL" id="LCCU01000007">
    <property type="protein sequence ID" value="KKS38426.1"/>
    <property type="molecule type" value="Genomic_DNA"/>
</dbReference>
<dbReference type="AlphaFoldDB" id="A0A0G1AWE8"/>
<evidence type="ECO:0000313" key="3">
    <source>
        <dbReference type="Proteomes" id="UP000033847"/>
    </source>
</evidence>
<gene>
    <name evidence="2" type="ORF">UV00_C0007G0007</name>
</gene>
<sequence length="127" mass="13891">MGKIKPWWGWPGAGGGSFAPQSNSARYTRIIVLFEPAPLFNQLPSSKKYPAVNAGHFLLAEGVGFEPTCELPHAWFSRPARYDHFATVRSPFLQENPEGQEKSGGYSTAGEMKKIPPGGELSIQKVT</sequence>